<proteinExistence type="predicted"/>
<gene>
    <name evidence="1" type="ORF">HPB50_024087</name>
</gene>
<accession>A0ACB7SW92</accession>
<dbReference type="EMBL" id="CM023483">
    <property type="protein sequence ID" value="KAH6936924.1"/>
    <property type="molecule type" value="Genomic_DNA"/>
</dbReference>
<protein>
    <submittedName>
        <fullName evidence="1">Uncharacterized protein</fullName>
    </submittedName>
</protein>
<organism evidence="1 2">
    <name type="scientific">Hyalomma asiaticum</name>
    <name type="common">Tick</name>
    <dbReference type="NCBI Taxonomy" id="266040"/>
    <lineage>
        <taxon>Eukaryota</taxon>
        <taxon>Metazoa</taxon>
        <taxon>Ecdysozoa</taxon>
        <taxon>Arthropoda</taxon>
        <taxon>Chelicerata</taxon>
        <taxon>Arachnida</taxon>
        <taxon>Acari</taxon>
        <taxon>Parasitiformes</taxon>
        <taxon>Ixodida</taxon>
        <taxon>Ixodoidea</taxon>
        <taxon>Ixodidae</taxon>
        <taxon>Hyalomminae</taxon>
        <taxon>Hyalomma</taxon>
    </lineage>
</organism>
<dbReference type="Proteomes" id="UP000821845">
    <property type="component" value="Chromosome 3"/>
</dbReference>
<evidence type="ECO:0000313" key="2">
    <source>
        <dbReference type="Proteomes" id="UP000821845"/>
    </source>
</evidence>
<reference evidence="1" key="1">
    <citation type="submission" date="2020-05" db="EMBL/GenBank/DDBJ databases">
        <title>Large-scale comparative analyses of tick genomes elucidate their genetic diversity and vector capacities.</title>
        <authorList>
            <person name="Jia N."/>
            <person name="Wang J."/>
            <person name="Shi W."/>
            <person name="Du L."/>
            <person name="Sun Y."/>
            <person name="Zhan W."/>
            <person name="Jiang J."/>
            <person name="Wang Q."/>
            <person name="Zhang B."/>
            <person name="Ji P."/>
            <person name="Sakyi L.B."/>
            <person name="Cui X."/>
            <person name="Yuan T."/>
            <person name="Jiang B."/>
            <person name="Yang W."/>
            <person name="Lam T.T.-Y."/>
            <person name="Chang Q."/>
            <person name="Ding S."/>
            <person name="Wang X."/>
            <person name="Zhu J."/>
            <person name="Ruan X."/>
            <person name="Zhao L."/>
            <person name="Wei J."/>
            <person name="Que T."/>
            <person name="Du C."/>
            <person name="Cheng J."/>
            <person name="Dai P."/>
            <person name="Han X."/>
            <person name="Huang E."/>
            <person name="Gao Y."/>
            <person name="Liu J."/>
            <person name="Shao H."/>
            <person name="Ye R."/>
            <person name="Li L."/>
            <person name="Wei W."/>
            <person name="Wang X."/>
            <person name="Wang C."/>
            <person name="Yang T."/>
            <person name="Huo Q."/>
            <person name="Li W."/>
            <person name="Guo W."/>
            <person name="Chen H."/>
            <person name="Zhou L."/>
            <person name="Ni X."/>
            <person name="Tian J."/>
            <person name="Zhou Y."/>
            <person name="Sheng Y."/>
            <person name="Liu T."/>
            <person name="Pan Y."/>
            <person name="Xia L."/>
            <person name="Li J."/>
            <person name="Zhao F."/>
            <person name="Cao W."/>
        </authorList>
    </citation>
    <scope>NUCLEOTIDE SEQUENCE</scope>
    <source>
        <strain evidence="1">Hyas-2018</strain>
    </source>
</reference>
<sequence length="661" mass="72435">MLRNGAADDGSAEPLQPPARNGDLLRAYQEDADAAAAAFEMPSAPLPPPPPLPLPPPMNEATEPDSSLLQQHGSNGSLPELRAPFAVPDDDSLGQPRKGSADSSQSSTKCRRRTKSMTCNMVSALYGKIAVVVTTVLVLTEVMDNSVPLLRFHGYLYAYLLGGSVVCLLGVYVSTMVDRCPALTGQPSRSGTDPEIALRRGRVMTPCSDVSIYLRIGVIVFGLGTLLSCGLEIATIFTLTKPCTDPVNLAMPVLHALFTFLQMHFVFMNAQSVARSLGCMRHLVLVHLVVTNVAVWLKLLLWETASEWLQQSHVVQSGESIQPPKGLNYTTHVIDDRGEHRAFFTSDCLWRPMDNLPMERMLTLQRCLHNTTVGAIWQKASPFLAPFIVQYSVVAAVVVYTIWDNYSYCTRGKNYNSRRSSPTADRIEAAVSSSTDRVVDCQGSSKGLFMGLLVLVAGIIILILFFVLSNENMEIETLWAVTTLHCAVQGLSAMATAIGLCTVGGAYHKRGRTTQLNSILQGIGLLALYTYGVFGVVAGASKMFEGSEHLLLLMDGAFMVLFASLQSLFVQRLAMRCLPKKNNKSGLQVVTFLMFSNLVLWLLETFTNQNHVSSQQQLAMYGAVSWGIISRVALPLVIFYRFHSCVFLLEAWQLPITLSRE</sequence>
<name>A0ACB7SW92_HYAAI</name>
<comment type="caution">
    <text evidence="1">The sequence shown here is derived from an EMBL/GenBank/DDBJ whole genome shotgun (WGS) entry which is preliminary data.</text>
</comment>
<keyword evidence="2" id="KW-1185">Reference proteome</keyword>
<evidence type="ECO:0000313" key="1">
    <source>
        <dbReference type="EMBL" id="KAH6936924.1"/>
    </source>
</evidence>